<comment type="similarity">
    <text evidence="1">Belongs to the T7virus internal virion protein gp14 family.</text>
</comment>
<comment type="function">
    <text evidence="1">Component of the cylindrical core that assembles on the inner surface of the capsid during capsid formation and plays a role in viral DNA ejection into the host cell. The inner core is composed of stacked rings of gp14, gp15 and gp16 proteins. Following binding to the host cell surface, the internal core is disassembled and gp14 is ejected along with gp15 and gp16 into the infected cell. May form a simple channel spanning the outer membrane.</text>
</comment>
<dbReference type="OrthoDB" id="10053at10239"/>
<evidence type="ECO:0000313" key="2">
    <source>
        <dbReference type="EMBL" id="ALA45097.1"/>
    </source>
</evidence>
<keyword evidence="1" id="KW-1244">Viral short tail ejection system</keyword>
<dbReference type="HAMAP" id="MF_04118">
    <property type="entry name" value="GP14_T7"/>
    <property type="match status" value="1"/>
</dbReference>
<gene>
    <name evidence="2" type="ORF">RU59_00034</name>
</gene>
<keyword evidence="1" id="KW-0946">Virion</keyword>
<organism evidence="2 3">
    <name type="scientific">Enterobacter phage phiEap-1</name>
    <dbReference type="NCBI Taxonomy" id="1587520"/>
    <lineage>
        <taxon>Viruses</taxon>
        <taxon>Duplodnaviria</taxon>
        <taxon>Heunggongvirae</taxon>
        <taxon>Uroviricota</taxon>
        <taxon>Caudoviricetes</taxon>
        <taxon>Autographivirales</taxon>
        <taxon>Autotranscriptaviridae</taxon>
        <taxon>Studiervirinae</taxon>
        <taxon>Eapunavirus</taxon>
        <taxon>Eapunavirus Eap1</taxon>
    </lineage>
</organism>
<sequence>MCWMVAIPMAIAAAGSLMKSNSENKAIGAQNDAMRRQSMEQLKATNIANADDTLKARAALEDASSELSTRNLNKVQAMGTLRAAIGESGLEGNSMNRISRVTEGQYIREANSVTESYNRDYASIFAGQVGRTESTKSQIEASNKGELKGKSGIETALDAGLSAGSAWAGSSASGGLLAKGGK</sequence>
<keyword evidence="1" id="KW-1043">Host membrane</keyword>
<dbReference type="EMBL" id="KT321314">
    <property type="protein sequence ID" value="ALA45097.1"/>
    <property type="molecule type" value="Genomic_DNA"/>
</dbReference>
<keyword evidence="1" id="KW-1171">Viral genome ejection through host cell envelope</keyword>
<name>A0A0K2FGX4_9CAUD</name>
<evidence type="ECO:0000256" key="1">
    <source>
        <dbReference type="HAMAP-Rule" id="MF_04118"/>
    </source>
</evidence>
<dbReference type="GO" id="GO:0044423">
    <property type="term" value="C:virion component"/>
    <property type="evidence" value="ECO:0007669"/>
    <property type="project" value="UniProtKB-UniRule"/>
</dbReference>
<dbReference type="KEGG" id="vg:26647500"/>
<keyword evidence="1" id="KW-1033">Host cell outer membrane</keyword>
<comment type="subunit">
    <text evidence="1">Interacts with the portal protein. Interacts with gp15.</text>
</comment>
<dbReference type="RefSeq" id="YP_009196376.1">
    <property type="nucleotide sequence ID" value="NC_028772.1"/>
</dbReference>
<reference evidence="2 3" key="1">
    <citation type="submission" date="2015-07" db="EMBL/GenBank/DDBJ databases">
        <title>Enterobacter aerogenes phage phiEap-2.</title>
        <authorList>
            <person name="Zhao X."/>
        </authorList>
    </citation>
    <scope>NUCLEOTIDE SEQUENCE [LARGE SCALE GENOMIC DNA]</scope>
</reference>
<dbReference type="GeneID" id="26647500"/>
<dbReference type="Pfam" id="PF24072">
    <property type="entry name" value="T7_gp14"/>
    <property type="match status" value="1"/>
</dbReference>
<accession>A0A0K2FGX4</accession>
<keyword evidence="3" id="KW-1185">Reference proteome</keyword>
<proteinExistence type="inferred from homology"/>
<evidence type="ECO:0000313" key="3">
    <source>
        <dbReference type="Proteomes" id="UP000207643"/>
    </source>
</evidence>
<keyword evidence="1" id="KW-1162">Viral penetration into host cytoplasm</keyword>
<protein>
    <recommendedName>
        <fullName evidence="1">Internal virion protein gp14</fullName>
    </recommendedName>
</protein>
<dbReference type="InterPro" id="IPR038996">
    <property type="entry name" value="Gp14"/>
</dbReference>
<dbReference type="GO" id="GO:0020002">
    <property type="term" value="C:host cell plasma membrane"/>
    <property type="evidence" value="ECO:0007669"/>
    <property type="project" value="UniProtKB-SubCell"/>
</dbReference>
<keyword evidence="1" id="KW-0472">Membrane</keyword>
<keyword evidence="1" id="KW-1160">Virus entry into host cell</keyword>
<dbReference type="GO" id="GO:0099002">
    <property type="term" value="P:symbiont genome ejection through host cell envelope, short tail mechanism"/>
    <property type="evidence" value="ECO:0007669"/>
    <property type="project" value="UniProtKB-UniRule"/>
</dbReference>
<dbReference type="Proteomes" id="UP000207643">
    <property type="component" value="Segment"/>
</dbReference>
<comment type="subcellular location">
    <subcellularLocation>
        <location evidence="1">Virion</location>
    </subcellularLocation>
    <subcellularLocation>
        <location evidence="1">Host cell outer membrane</location>
    </subcellularLocation>
</comment>